<dbReference type="NCBIfam" id="TIGR01560">
    <property type="entry name" value="put_DNA_pack"/>
    <property type="match status" value="1"/>
</dbReference>
<protein>
    <submittedName>
        <fullName evidence="1">Phage gp6-like head-tail connector protein</fullName>
    </submittedName>
</protein>
<evidence type="ECO:0000313" key="1">
    <source>
        <dbReference type="EMBL" id="QJE95207.1"/>
    </source>
</evidence>
<gene>
    <name evidence="1" type="ORF">HHL09_05270</name>
</gene>
<sequence length="177" mass="19877">MAKPVIPLTAAKSHLRVEHDFDDELIELLLDAAIDRTLQEIGLAGVLEREHETATPLAEFALMYPVESIIRVEKKDAAGAWQPIPESEYTLSGTRDELQRIELSHLAGHVSGSCYKVTWNAGFGEKLPAWFKVACFFLLGHYYENRSSVLIGQGVSAVEVPMGFLHLCKPHRRWFFA</sequence>
<dbReference type="Pfam" id="PF05135">
    <property type="entry name" value="Phage_connect_1"/>
    <property type="match status" value="1"/>
</dbReference>
<keyword evidence="2" id="KW-1185">Reference proteome</keyword>
<dbReference type="Gene3D" id="1.10.3230.30">
    <property type="entry name" value="Phage gp6-like head-tail connector protein"/>
    <property type="match status" value="1"/>
</dbReference>
<dbReference type="InterPro" id="IPR011738">
    <property type="entry name" value="Phage_CHP"/>
</dbReference>
<dbReference type="InterPro" id="IPR006450">
    <property type="entry name" value="Phage_HK97_gp6-like"/>
</dbReference>
<evidence type="ECO:0000313" key="2">
    <source>
        <dbReference type="Proteomes" id="UP000501812"/>
    </source>
</evidence>
<dbReference type="EMBL" id="CP051774">
    <property type="protein sequence ID" value="QJE95207.1"/>
    <property type="molecule type" value="Genomic_DNA"/>
</dbReference>
<reference evidence="1 2" key="1">
    <citation type="submission" date="2020-04" db="EMBL/GenBank/DDBJ databases">
        <title>Luteolibacter sp. G-1-1-1 isolated from soil.</title>
        <authorList>
            <person name="Dahal R.H."/>
        </authorList>
    </citation>
    <scope>NUCLEOTIDE SEQUENCE [LARGE SCALE GENOMIC DNA]</scope>
    <source>
        <strain evidence="1 2">G-1-1-1</strain>
    </source>
</reference>
<dbReference type="Proteomes" id="UP000501812">
    <property type="component" value="Chromosome"/>
</dbReference>
<dbReference type="InterPro" id="IPR021146">
    <property type="entry name" value="Phage_gp6-like_head-tail"/>
</dbReference>
<dbReference type="KEGG" id="luo:HHL09_05270"/>
<accession>A0A858REF7</accession>
<dbReference type="AlphaFoldDB" id="A0A858REF7"/>
<dbReference type="CDD" id="cd08054">
    <property type="entry name" value="gp6"/>
    <property type="match status" value="1"/>
</dbReference>
<organism evidence="1 2">
    <name type="scientific">Luteolibacter luteus</name>
    <dbReference type="NCBI Taxonomy" id="2728835"/>
    <lineage>
        <taxon>Bacteria</taxon>
        <taxon>Pseudomonadati</taxon>
        <taxon>Verrucomicrobiota</taxon>
        <taxon>Verrucomicrobiia</taxon>
        <taxon>Verrucomicrobiales</taxon>
        <taxon>Verrucomicrobiaceae</taxon>
        <taxon>Luteolibacter</taxon>
    </lineage>
</organism>
<proteinExistence type="predicted"/>
<name>A0A858REF7_9BACT</name>
<dbReference type="RefSeq" id="WP_169453428.1">
    <property type="nucleotide sequence ID" value="NZ_CP051774.1"/>
</dbReference>
<dbReference type="NCBIfam" id="TIGR02215">
    <property type="entry name" value="phage_chp_gp8"/>
    <property type="match status" value="1"/>
</dbReference>